<dbReference type="EMBL" id="CP089984">
    <property type="protein sequence ID" value="WXB18787.1"/>
    <property type="molecule type" value="Genomic_DNA"/>
</dbReference>
<feature type="transmembrane region" description="Helical" evidence="5">
    <location>
        <begin position="415"/>
        <end position="434"/>
    </location>
</feature>
<dbReference type="PANTHER" id="PTHR43471">
    <property type="entry name" value="ABC TRANSPORTER PERMEASE"/>
    <property type="match status" value="1"/>
</dbReference>
<evidence type="ECO:0000256" key="3">
    <source>
        <dbReference type="ARBA" id="ARBA00022989"/>
    </source>
</evidence>
<dbReference type="PANTHER" id="PTHR43471:SF12">
    <property type="entry name" value="HYPOTHETICAL MEMBRANE PROTEIN, CONSERVED"/>
    <property type="match status" value="1"/>
</dbReference>
<dbReference type="InterPro" id="IPR013525">
    <property type="entry name" value="ABC2_TM"/>
</dbReference>
<feature type="transmembrane region" description="Helical" evidence="5">
    <location>
        <begin position="46"/>
        <end position="67"/>
    </location>
</feature>
<name>A0ABZ2M8F5_9BACT</name>
<keyword evidence="2 5" id="KW-0812">Transmembrane</keyword>
<keyword evidence="4 5" id="KW-0472">Membrane</keyword>
<organism evidence="7 8">
    <name type="scientific">Pendulispora albinea</name>
    <dbReference type="NCBI Taxonomy" id="2741071"/>
    <lineage>
        <taxon>Bacteria</taxon>
        <taxon>Pseudomonadati</taxon>
        <taxon>Myxococcota</taxon>
        <taxon>Myxococcia</taxon>
        <taxon>Myxococcales</taxon>
        <taxon>Sorangiineae</taxon>
        <taxon>Pendulisporaceae</taxon>
        <taxon>Pendulispora</taxon>
    </lineage>
</organism>
<accession>A0ABZ2M8F5</accession>
<feature type="transmembrane region" description="Helical" evidence="5">
    <location>
        <begin position="373"/>
        <end position="395"/>
    </location>
</feature>
<evidence type="ECO:0000256" key="1">
    <source>
        <dbReference type="ARBA" id="ARBA00004141"/>
    </source>
</evidence>
<protein>
    <submittedName>
        <fullName evidence="7">ABC transporter permease subunit</fullName>
    </submittedName>
</protein>
<keyword evidence="8" id="KW-1185">Reference proteome</keyword>
<sequence length="570" mass="60076">MSSIDQVPASSEARRVPALFARLLAEPNAIWMREMRQSARLGRTPWVLFTLTVSISLLMCSIGGIATARDTSPANLGSALFQVFFSLAYLVVVVVGPAVAANSIASEREGRTWEAVLLTGLTPKEITRGKFLAAYTTIALYIVILAPVGALSFLFGGITATEVIIAFFFLFLLAALCVAFGLAVSSLMSSLRGALVVTLILAILIGPAAYAGFGFGCSFAVHELWNDVPVAHPIWLPLAYARVPLGLDYVVLLVAVPLLLVLVPAWYLYETTISNLAGPADDRSSGIKRWFVFCTPLLAVAAAIPSIAATELHTRLIWAIWGLSLFGLHFGFCALLFGAEPPGPSRRVRVHWQREGAGFVRRFFGPGLLKTQVLAVLLGLFGMAFIAGVDALWILRNPGSAAPKEVNNAVEQLTLFAADAMLYAVFVTGVIAWLRARSESAWTARLVACGVLFLVAAGPWVVATIGGALSDSRGQDWLLAGAPSPFYVVVMLQAVDNPPATGIPPMLAGLGCAAAWAAIGILLLGLAARRCRSIVSVHEAALAQADAALAAEDAALTAGDPALAVGEAAS</sequence>
<evidence type="ECO:0000313" key="8">
    <source>
        <dbReference type="Proteomes" id="UP001370348"/>
    </source>
</evidence>
<feature type="transmembrane region" description="Helical" evidence="5">
    <location>
        <begin position="196"/>
        <end position="221"/>
    </location>
</feature>
<feature type="domain" description="ABC-2 type transporter transmembrane" evidence="6">
    <location>
        <begin position="78"/>
        <end position="210"/>
    </location>
</feature>
<dbReference type="Proteomes" id="UP001370348">
    <property type="component" value="Chromosome"/>
</dbReference>
<gene>
    <name evidence="7" type="ORF">LZC94_16310</name>
</gene>
<comment type="subcellular location">
    <subcellularLocation>
        <location evidence="1">Membrane</location>
        <topology evidence="1">Multi-pass membrane protein</topology>
    </subcellularLocation>
</comment>
<evidence type="ECO:0000313" key="7">
    <source>
        <dbReference type="EMBL" id="WXB18787.1"/>
    </source>
</evidence>
<keyword evidence="3 5" id="KW-1133">Transmembrane helix</keyword>
<evidence type="ECO:0000259" key="6">
    <source>
        <dbReference type="Pfam" id="PF12698"/>
    </source>
</evidence>
<feature type="transmembrane region" description="Helical" evidence="5">
    <location>
        <begin position="290"/>
        <end position="310"/>
    </location>
</feature>
<evidence type="ECO:0000256" key="4">
    <source>
        <dbReference type="ARBA" id="ARBA00023136"/>
    </source>
</evidence>
<feature type="transmembrane region" description="Helical" evidence="5">
    <location>
        <begin position="79"/>
        <end position="101"/>
    </location>
</feature>
<feature type="transmembrane region" description="Helical" evidence="5">
    <location>
        <begin position="446"/>
        <end position="469"/>
    </location>
</feature>
<proteinExistence type="predicted"/>
<dbReference type="RefSeq" id="WP_394828414.1">
    <property type="nucleotide sequence ID" value="NZ_CP089984.1"/>
</dbReference>
<evidence type="ECO:0000256" key="5">
    <source>
        <dbReference type="SAM" id="Phobius"/>
    </source>
</evidence>
<feature type="transmembrane region" description="Helical" evidence="5">
    <location>
        <begin position="164"/>
        <end position="184"/>
    </location>
</feature>
<reference evidence="7 8" key="1">
    <citation type="submission" date="2021-12" db="EMBL/GenBank/DDBJ databases">
        <title>Discovery of the Pendulisporaceae a myxobacterial family with distinct sporulation behavior and unique specialized metabolism.</title>
        <authorList>
            <person name="Garcia R."/>
            <person name="Popoff A."/>
            <person name="Bader C.D."/>
            <person name="Loehr J."/>
            <person name="Walesch S."/>
            <person name="Walt C."/>
            <person name="Boldt J."/>
            <person name="Bunk B."/>
            <person name="Haeckl F.J.F.P.J."/>
            <person name="Gunesch A.P."/>
            <person name="Birkelbach J."/>
            <person name="Nuebel U."/>
            <person name="Pietschmann T."/>
            <person name="Bach T."/>
            <person name="Mueller R."/>
        </authorList>
    </citation>
    <scope>NUCLEOTIDE SEQUENCE [LARGE SCALE GENOMIC DNA]</scope>
    <source>
        <strain evidence="7 8">MSr11954</strain>
    </source>
</reference>
<feature type="transmembrane region" description="Helical" evidence="5">
    <location>
        <begin position="316"/>
        <end position="339"/>
    </location>
</feature>
<evidence type="ECO:0000256" key="2">
    <source>
        <dbReference type="ARBA" id="ARBA00022692"/>
    </source>
</evidence>
<feature type="transmembrane region" description="Helical" evidence="5">
    <location>
        <begin position="506"/>
        <end position="528"/>
    </location>
</feature>
<feature type="transmembrane region" description="Helical" evidence="5">
    <location>
        <begin position="249"/>
        <end position="269"/>
    </location>
</feature>
<dbReference type="Pfam" id="PF12698">
    <property type="entry name" value="ABC2_membrane_3"/>
    <property type="match status" value="1"/>
</dbReference>
<feature type="transmembrane region" description="Helical" evidence="5">
    <location>
        <begin position="132"/>
        <end position="158"/>
    </location>
</feature>